<proteinExistence type="predicted"/>
<evidence type="ECO:0000313" key="2">
    <source>
        <dbReference type="Proteomes" id="UP001596496"/>
    </source>
</evidence>
<dbReference type="EMBL" id="JBHTCG010000021">
    <property type="protein sequence ID" value="MFC7385839.1"/>
    <property type="molecule type" value="Genomic_DNA"/>
</dbReference>
<protein>
    <submittedName>
        <fullName evidence="1">Uncharacterized protein</fullName>
    </submittedName>
</protein>
<accession>A0ABW2P909</accession>
<sequence length="50" mass="5232">MEDVEACAAHLGVDVTTAVVERIAREHLLAVASSVPLTDRPPSGAHEPRG</sequence>
<evidence type="ECO:0000313" key="1">
    <source>
        <dbReference type="EMBL" id="MFC7385839.1"/>
    </source>
</evidence>
<reference evidence="2" key="1">
    <citation type="journal article" date="2019" name="Int. J. Syst. Evol. Microbiol.">
        <title>The Global Catalogue of Microorganisms (GCM) 10K type strain sequencing project: providing services to taxonomists for standard genome sequencing and annotation.</title>
        <authorList>
            <consortium name="The Broad Institute Genomics Platform"/>
            <consortium name="The Broad Institute Genome Sequencing Center for Infectious Disease"/>
            <person name="Wu L."/>
            <person name="Ma J."/>
        </authorList>
    </citation>
    <scope>NUCLEOTIDE SEQUENCE [LARGE SCALE GENOMIC DNA]</scope>
    <source>
        <strain evidence="2">CECT 7649</strain>
    </source>
</reference>
<name>A0ABW2P909_9ACTN</name>
<dbReference type="RefSeq" id="WP_354849980.1">
    <property type="nucleotide sequence ID" value="NZ_JBHTCG010000021.1"/>
</dbReference>
<keyword evidence="2" id="KW-1185">Reference proteome</keyword>
<organism evidence="1 2">
    <name type="scientific">Sphaerisporangium rhizosphaerae</name>
    <dbReference type="NCBI Taxonomy" id="2269375"/>
    <lineage>
        <taxon>Bacteria</taxon>
        <taxon>Bacillati</taxon>
        <taxon>Actinomycetota</taxon>
        <taxon>Actinomycetes</taxon>
        <taxon>Streptosporangiales</taxon>
        <taxon>Streptosporangiaceae</taxon>
        <taxon>Sphaerisporangium</taxon>
    </lineage>
</organism>
<comment type="caution">
    <text evidence="1">The sequence shown here is derived from an EMBL/GenBank/DDBJ whole genome shotgun (WGS) entry which is preliminary data.</text>
</comment>
<dbReference type="Proteomes" id="UP001596496">
    <property type="component" value="Unassembled WGS sequence"/>
</dbReference>
<gene>
    <name evidence="1" type="ORF">ACFQSB_26780</name>
</gene>